<dbReference type="Proteomes" id="UP000812270">
    <property type="component" value="Unassembled WGS sequence"/>
</dbReference>
<accession>A0A9E2SGI8</accession>
<dbReference type="AlphaFoldDB" id="A0A9E2SGI8"/>
<protein>
    <submittedName>
        <fullName evidence="1">Uncharacterized protein</fullName>
    </submittedName>
</protein>
<dbReference type="RefSeq" id="WP_217794520.1">
    <property type="nucleotide sequence ID" value="NZ_JAHSPG010000018.1"/>
</dbReference>
<keyword evidence="2" id="KW-1185">Reference proteome</keyword>
<evidence type="ECO:0000313" key="2">
    <source>
        <dbReference type="Proteomes" id="UP000812270"/>
    </source>
</evidence>
<organism evidence="1 2">
    <name type="scientific">Pinibacter aurantiacus</name>
    <dbReference type="NCBI Taxonomy" id="2851599"/>
    <lineage>
        <taxon>Bacteria</taxon>
        <taxon>Pseudomonadati</taxon>
        <taxon>Bacteroidota</taxon>
        <taxon>Chitinophagia</taxon>
        <taxon>Chitinophagales</taxon>
        <taxon>Chitinophagaceae</taxon>
        <taxon>Pinibacter</taxon>
    </lineage>
</organism>
<dbReference type="EMBL" id="JAHSPG010000018">
    <property type="protein sequence ID" value="MBV4360250.1"/>
    <property type="molecule type" value="Genomic_DNA"/>
</dbReference>
<gene>
    <name evidence="1" type="ORF">KTO63_24000</name>
</gene>
<comment type="caution">
    <text evidence="1">The sequence shown here is derived from an EMBL/GenBank/DDBJ whole genome shotgun (WGS) entry which is preliminary data.</text>
</comment>
<sequence length="55" mass="6439">MKTRETKSKALTKEEKIALISLVAERLENKVLFPRQVEEARKFLKHAKLEPNLFS</sequence>
<evidence type="ECO:0000313" key="1">
    <source>
        <dbReference type="EMBL" id="MBV4360250.1"/>
    </source>
</evidence>
<reference evidence="1" key="1">
    <citation type="submission" date="2021-06" db="EMBL/GenBank/DDBJ databases">
        <authorList>
            <person name="Huq M.A."/>
        </authorList>
    </citation>
    <scope>NUCLEOTIDE SEQUENCE</scope>
    <source>
        <strain evidence="1">MAH-26</strain>
    </source>
</reference>
<proteinExistence type="predicted"/>
<name>A0A9E2SGI8_9BACT</name>